<keyword evidence="3" id="KW-1185">Reference proteome</keyword>
<dbReference type="OrthoDB" id="1263307at2759"/>
<organism evidence="2 3">
    <name type="scientific">Lophiotrema nucula</name>
    <dbReference type="NCBI Taxonomy" id="690887"/>
    <lineage>
        <taxon>Eukaryota</taxon>
        <taxon>Fungi</taxon>
        <taxon>Dikarya</taxon>
        <taxon>Ascomycota</taxon>
        <taxon>Pezizomycotina</taxon>
        <taxon>Dothideomycetes</taxon>
        <taxon>Pleosporomycetidae</taxon>
        <taxon>Pleosporales</taxon>
        <taxon>Lophiotremataceae</taxon>
        <taxon>Lophiotrema</taxon>
    </lineage>
</organism>
<keyword evidence="2" id="KW-0378">Hydrolase</keyword>
<dbReference type="PANTHER" id="PTHR37017">
    <property type="entry name" value="AB HYDROLASE-1 DOMAIN-CONTAINING PROTEIN-RELATED"/>
    <property type="match status" value="1"/>
</dbReference>
<dbReference type="Pfam" id="PF12697">
    <property type="entry name" value="Abhydrolase_6"/>
    <property type="match status" value="1"/>
</dbReference>
<dbReference type="EMBL" id="ML977346">
    <property type="protein sequence ID" value="KAF2108728.1"/>
    <property type="molecule type" value="Genomic_DNA"/>
</dbReference>
<accession>A0A6A5YRM5</accession>
<dbReference type="InterPro" id="IPR029058">
    <property type="entry name" value="AB_hydrolase_fold"/>
</dbReference>
<protein>
    <submittedName>
        <fullName evidence="2">Alpha/beta hydrolase fold-1</fullName>
    </submittedName>
</protein>
<proteinExistence type="predicted"/>
<dbReference type="InterPro" id="IPR052897">
    <property type="entry name" value="Sec-Metab_Biosynth_Hydrolase"/>
</dbReference>
<dbReference type="GO" id="GO:0016787">
    <property type="term" value="F:hydrolase activity"/>
    <property type="evidence" value="ECO:0007669"/>
    <property type="project" value="UniProtKB-KW"/>
</dbReference>
<evidence type="ECO:0000313" key="2">
    <source>
        <dbReference type="EMBL" id="KAF2108728.1"/>
    </source>
</evidence>
<reference evidence="2" key="1">
    <citation type="journal article" date="2020" name="Stud. Mycol.">
        <title>101 Dothideomycetes genomes: a test case for predicting lifestyles and emergence of pathogens.</title>
        <authorList>
            <person name="Haridas S."/>
            <person name="Albert R."/>
            <person name="Binder M."/>
            <person name="Bloem J."/>
            <person name="Labutti K."/>
            <person name="Salamov A."/>
            <person name="Andreopoulos B."/>
            <person name="Baker S."/>
            <person name="Barry K."/>
            <person name="Bills G."/>
            <person name="Bluhm B."/>
            <person name="Cannon C."/>
            <person name="Castanera R."/>
            <person name="Culley D."/>
            <person name="Daum C."/>
            <person name="Ezra D."/>
            <person name="Gonzalez J."/>
            <person name="Henrissat B."/>
            <person name="Kuo A."/>
            <person name="Liang C."/>
            <person name="Lipzen A."/>
            <person name="Lutzoni F."/>
            <person name="Magnuson J."/>
            <person name="Mondo S."/>
            <person name="Nolan M."/>
            <person name="Ohm R."/>
            <person name="Pangilinan J."/>
            <person name="Park H.-J."/>
            <person name="Ramirez L."/>
            <person name="Alfaro M."/>
            <person name="Sun H."/>
            <person name="Tritt A."/>
            <person name="Yoshinaga Y."/>
            <person name="Zwiers L.-H."/>
            <person name="Turgeon B."/>
            <person name="Goodwin S."/>
            <person name="Spatafora J."/>
            <person name="Crous P."/>
            <person name="Grigoriev I."/>
        </authorList>
    </citation>
    <scope>NUCLEOTIDE SEQUENCE</scope>
    <source>
        <strain evidence="2">CBS 627.86</strain>
    </source>
</reference>
<evidence type="ECO:0000313" key="3">
    <source>
        <dbReference type="Proteomes" id="UP000799770"/>
    </source>
</evidence>
<evidence type="ECO:0000259" key="1">
    <source>
        <dbReference type="Pfam" id="PF12697"/>
    </source>
</evidence>
<dbReference type="SUPFAM" id="SSF53474">
    <property type="entry name" value="alpha/beta-Hydrolases"/>
    <property type="match status" value="1"/>
</dbReference>
<dbReference type="AlphaFoldDB" id="A0A6A5YRM5"/>
<sequence>MSNPVFVLIHGAWHTPHCWTKLIPELQKHGYEAVAPQMPSSATPPAKDWDQDIETIRSTVTKLAKDHGRDIIMALHSNAGMTGGTALEGLSKDECVKNGWKGGVVRLVYICGYIVPEGTQLASPGNRGMMDKDITIDFDTNLMTVAPDQVKSMMYQDLSDEEVAEVAKTLNPHSFGAVCKPTWYAAWKYIPTTYVITLRDKPSTVMAAEALVKGAMESEPTKVEKVIRAESGHSPFWSRPKWCAKMLIEEDRPKKAHADIMHE</sequence>
<dbReference type="PANTHER" id="PTHR37017:SF11">
    <property type="entry name" value="ESTERASE_LIPASE_THIOESTERASE DOMAIN-CONTAINING PROTEIN"/>
    <property type="match status" value="1"/>
</dbReference>
<dbReference type="Proteomes" id="UP000799770">
    <property type="component" value="Unassembled WGS sequence"/>
</dbReference>
<feature type="domain" description="AB hydrolase-1" evidence="1">
    <location>
        <begin position="6"/>
        <end position="245"/>
    </location>
</feature>
<name>A0A6A5YRM5_9PLEO</name>
<dbReference type="InterPro" id="IPR000073">
    <property type="entry name" value="AB_hydrolase_1"/>
</dbReference>
<gene>
    <name evidence="2" type="ORF">BDV96DRAFT_605482</name>
</gene>
<dbReference type="Gene3D" id="3.40.50.1820">
    <property type="entry name" value="alpha/beta hydrolase"/>
    <property type="match status" value="1"/>
</dbReference>